<evidence type="ECO:0000313" key="16">
    <source>
        <dbReference type="Proteomes" id="UP000502611"/>
    </source>
</evidence>
<evidence type="ECO:0000313" key="4">
    <source>
        <dbReference type="EMBL" id="KEZ18248.1"/>
    </source>
</evidence>
<dbReference type="Proteomes" id="UP000077262">
    <property type="component" value="Unassembled WGS sequence"/>
</dbReference>
<dbReference type="STRING" id="13690.AX777_02450"/>
<dbReference type="EMBL" id="JGVR01000017">
    <property type="protein sequence ID" value="KEZ18248.1"/>
    <property type="molecule type" value="Genomic_DNA"/>
</dbReference>
<dbReference type="Proteomes" id="UP000280708">
    <property type="component" value="Chromosome"/>
</dbReference>
<evidence type="ECO:0000313" key="3">
    <source>
        <dbReference type="EMBL" id="AYO78122.1"/>
    </source>
</evidence>
<dbReference type="Proteomes" id="UP001162318">
    <property type="component" value="Unassembled WGS sequence"/>
</dbReference>
<dbReference type="AlphaFoldDB" id="A0A084EJV6"/>
<reference evidence="3 13" key="5">
    <citation type="submission" date="2018-10" db="EMBL/GenBank/DDBJ databases">
        <title>Characterization and genome analysis of a novel bacterium Sphingobium yanoikuyae SJTF8 capable of degrading PAHs.</title>
        <authorList>
            <person name="Yin C."/>
            <person name="Xiong W."/>
            <person name="Liang R."/>
        </authorList>
    </citation>
    <scope>NUCLEOTIDE SEQUENCE [LARGE SCALE GENOMIC DNA]</scope>
    <source>
        <strain evidence="3 13">SJTF8</strain>
    </source>
</reference>
<protein>
    <submittedName>
        <fullName evidence="4">Uncharacterized protein</fullName>
    </submittedName>
</protein>
<feature type="signal peptide" evidence="1">
    <location>
        <begin position="1"/>
        <end position="27"/>
    </location>
</feature>
<evidence type="ECO:0000313" key="7">
    <source>
        <dbReference type="EMBL" id="QHD68125.1"/>
    </source>
</evidence>
<reference evidence="5" key="8">
    <citation type="submission" date="2022-09" db="EMBL/GenBank/DDBJ databases">
        <title>Intensive care unit water sources are persistently colonized with multi-drug resistant bacteria and are the site of extensive horizontal gene transfer of antibiotic resistance genes.</title>
        <authorList>
            <person name="Diorio-Toth L."/>
        </authorList>
    </citation>
    <scope>NUCLEOTIDE SEQUENCE</scope>
    <source>
        <strain evidence="5">GD03659</strain>
    </source>
</reference>
<dbReference type="Proteomes" id="UP000502611">
    <property type="component" value="Chromosome"/>
</dbReference>
<evidence type="ECO:0000313" key="12">
    <source>
        <dbReference type="Proteomes" id="UP000219422"/>
    </source>
</evidence>
<evidence type="ECO:0000313" key="6">
    <source>
        <dbReference type="EMBL" id="OAH35303.1"/>
    </source>
</evidence>
<dbReference type="EMBL" id="CP053021">
    <property type="protein sequence ID" value="QJR01238.1"/>
    <property type="molecule type" value="Genomic_DNA"/>
</dbReference>
<evidence type="ECO:0000313" key="2">
    <source>
        <dbReference type="EMBL" id="ATI81260.1"/>
    </source>
</evidence>
<dbReference type="EMBL" id="CP033230">
    <property type="protein sequence ID" value="AYO78122.1"/>
    <property type="molecule type" value="Genomic_DNA"/>
</dbReference>
<name>A0A084EJV6_SPHYA</name>
<proteinExistence type="predicted"/>
<reference evidence="2 12" key="3">
    <citation type="submission" date="2017-10" db="EMBL/GenBank/DDBJ databases">
        <title>Sphingobium yanoikuyae S72.</title>
        <authorList>
            <person name="Sanchez E."/>
            <person name="Bustos P."/>
            <person name="Mendoza P."/>
            <person name="Guo X."/>
            <person name="Mendoza A."/>
        </authorList>
    </citation>
    <scope>NUCLEOTIDE SEQUENCE [LARGE SCALE GENOMIC DNA]</scope>
    <source>
        <strain evidence="2 12">S72</strain>
    </source>
</reference>
<reference evidence="9 14" key="4">
    <citation type="submission" date="2018-07" db="EMBL/GenBank/DDBJ databases">
        <title>Genomic and Epidemiologic Investigation of an Indolent Hospital Outbreak.</title>
        <authorList>
            <person name="Johnson R.C."/>
            <person name="Deming C."/>
            <person name="Conlan S."/>
            <person name="Zellmer C.J."/>
            <person name="Michelin A.V."/>
            <person name="Lee-Lin S."/>
            <person name="Thomas P.J."/>
            <person name="Park M."/>
            <person name="Weingarten R.A."/>
            <person name="Less J."/>
            <person name="Dekker J.P."/>
            <person name="Frank K.M."/>
            <person name="Musser K.A."/>
            <person name="Mcquiston J.R."/>
            <person name="Henderson D.K."/>
            <person name="Lau A.F."/>
            <person name="Palmore T.N."/>
            <person name="Segre J.A."/>
        </authorList>
    </citation>
    <scope>NUCLEOTIDE SEQUENCE [LARGE SCALE GENOMIC DNA]</scope>
    <source>
        <strain evidence="9 14">SK-NIH.Env6_1116</strain>
    </source>
</reference>
<dbReference type="Proteomes" id="UP000464086">
    <property type="component" value="Chromosome"/>
</dbReference>
<organism evidence="4 10">
    <name type="scientific">Sphingobium yanoikuyae</name>
    <name type="common">Sphingomonas yanoikuyae</name>
    <dbReference type="NCBI Taxonomy" id="13690"/>
    <lineage>
        <taxon>Bacteria</taxon>
        <taxon>Pseudomonadati</taxon>
        <taxon>Pseudomonadota</taxon>
        <taxon>Alphaproteobacteria</taxon>
        <taxon>Sphingomonadales</taxon>
        <taxon>Sphingomonadaceae</taxon>
        <taxon>Sphingobium</taxon>
    </lineage>
</organism>
<reference evidence="8 16" key="7">
    <citation type="submission" date="2020-04" db="EMBL/GenBank/DDBJ databases">
        <title>The Whole Genome Analysis of High salt-tolerant Sphingobium yanoikuyae YC-XJ2 with Aryl organophosphorus flame retardants (aryl-OPFRs)-degrading capacity and characteristics of Related phosphotriesterase.</title>
        <authorList>
            <person name="Li X."/>
        </authorList>
    </citation>
    <scope>NUCLEOTIDE SEQUENCE [LARGE SCALE GENOMIC DNA]</scope>
    <source>
        <strain evidence="8 16">YC-XJ2</strain>
    </source>
</reference>
<evidence type="ECO:0000256" key="1">
    <source>
        <dbReference type="SAM" id="SignalP"/>
    </source>
</evidence>
<dbReference type="Proteomes" id="UP000287401">
    <property type="component" value="Unassembled WGS sequence"/>
</dbReference>
<dbReference type="RefSeq" id="WP_004208062.1">
    <property type="nucleotide sequence ID" value="NZ_CAIGKD010000007.1"/>
</dbReference>
<evidence type="ECO:0000313" key="11">
    <source>
        <dbReference type="Proteomes" id="UP000077262"/>
    </source>
</evidence>
<dbReference type="Proteomes" id="UP000219422">
    <property type="component" value="Chromosome"/>
</dbReference>
<evidence type="ECO:0000313" key="13">
    <source>
        <dbReference type="Proteomes" id="UP000280708"/>
    </source>
</evidence>
<dbReference type="EMBL" id="LSTR01000101">
    <property type="protein sequence ID" value="OAH35303.1"/>
    <property type="molecule type" value="Genomic_DNA"/>
</dbReference>
<dbReference type="EMBL" id="QRAL01000037">
    <property type="protein sequence ID" value="RSU51213.1"/>
    <property type="molecule type" value="Genomic_DNA"/>
</dbReference>
<sequence>MYRRPGSSLSKPLSILLGIAATLLVMAAPQAASRPFGCEAPRQMAAEAGHLRCPARAGTGCKPFLA</sequence>
<evidence type="ECO:0000313" key="14">
    <source>
        <dbReference type="Proteomes" id="UP000287401"/>
    </source>
</evidence>
<evidence type="ECO:0000313" key="15">
    <source>
        <dbReference type="Proteomes" id="UP000464086"/>
    </source>
</evidence>
<reference evidence="7 15" key="6">
    <citation type="submission" date="2019-12" db="EMBL/GenBank/DDBJ databases">
        <title>Functional and genomic insights into the Sphingobium yanoikuyae YC-JY1, a bacterium efficiently degrading bisphenol A.</title>
        <authorList>
            <person name="Jia Y."/>
            <person name="Li X."/>
            <person name="Wang J."/>
            <person name="Eltoukhy A."/>
            <person name="Lamraoui I."/>
            <person name="Yan Y."/>
        </authorList>
    </citation>
    <scope>NUCLEOTIDE SEQUENCE [LARGE SCALE GENOMIC DNA]</scope>
    <source>
        <strain evidence="7 15">YC-JY1</strain>
    </source>
</reference>
<dbReference type="KEGG" id="sya:A6768_15515"/>
<gene>
    <name evidence="2" type="ORF">A6768_15515</name>
    <name evidence="6" type="ORF">AX777_02450</name>
    <name evidence="4" type="ORF">CP98_02802</name>
    <name evidence="9" type="ORF">DAH51_22205</name>
    <name evidence="3" type="ORF">EBF16_15280</name>
    <name evidence="7" type="ORF">GS397_14430</name>
    <name evidence="8" type="ORF">HH800_02905</name>
    <name evidence="5" type="ORF">N5J77_27380</name>
</gene>
<dbReference type="Proteomes" id="UP000028534">
    <property type="component" value="Unassembled WGS sequence"/>
</dbReference>
<feature type="chain" id="PRO_5014502797" evidence="1">
    <location>
        <begin position="28"/>
        <end position="66"/>
    </location>
</feature>
<evidence type="ECO:0000313" key="5">
    <source>
        <dbReference type="EMBL" id="MDH2134860.1"/>
    </source>
</evidence>
<dbReference type="EMBL" id="JAOCKX010000073">
    <property type="protein sequence ID" value="MDH2134860.1"/>
    <property type="molecule type" value="Genomic_DNA"/>
</dbReference>
<evidence type="ECO:0000313" key="10">
    <source>
        <dbReference type="Proteomes" id="UP000028534"/>
    </source>
</evidence>
<dbReference type="EMBL" id="CP047218">
    <property type="protein sequence ID" value="QHD68125.1"/>
    <property type="molecule type" value="Genomic_DNA"/>
</dbReference>
<reference evidence="4 10" key="1">
    <citation type="submission" date="2014-03" db="EMBL/GenBank/DDBJ databases">
        <title>Genome sequence of Sphingobium yanoikuyae B1.</title>
        <authorList>
            <person name="Gan H.M."/>
            <person name="Gan H.Y."/>
            <person name="Savka M.A."/>
        </authorList>
    </citation>
    <scope>NUCLEOTIDE SEQUENCE [LARGE SCALE GENOMIC DNA]</scope>
    <source>
        <strain evidence="4 10">B1</strain>
    </source>
</reference>
<dbReference type="EMBL" id="CP023741">
    <property type="protein sequence ID" value="ATI81260.1"/>
    <property type="molecule type" value="Genomic_DNA"/>
</dbReference>
<evidence type="ECO:0000313" key="8">
    <source>
        <dbReference type="EMBL" id="QJR01238.1"/>
    </source>
</evidence>
<dbReference type="PATRIC" id="fig|13690.10.peg.2877"/>
<reference evidence="6 11" key="2">
    <citation type="submission" date="2016-02" db="EMBL/GenBank/DDBJ databases">
        <authorList>
            <person name="Wen L."/>
            <person name="He K."/>
            <person name="Yang H."/>
        </authorList>
    </citation>
    <scope>NUCLEOTIDE SEQUENCE [LARGE SCALE GENOMIC DNA]</scope>
    <source>
        <strain evidence="6 11">CD09_2</strain>
    </source>
</reference>
<dbReference type="GeneID" id="57778246"/>
<accession>A0A084EJV6</accession>
<evidence type="ECO:0000313" key="9">
    <source>
        <dbReference type="EMBL" id="RSU51213.1"/>
    </source>
</evidence>
<keyword evidence="1" id="KW-0732">Signal</keyword>